<gene>
    <name evidence="8" type="primary">FGFR</name>
    <name evidence="8" type="ORF">AWC38_SpisGene20764</name>
</gene>
<comment type="subcellular location">
    <subcellularLocation>
        <location evidence="1">Membrane</location>
        <topology evidence="1">Single-pass membrane protein</topology>
    </subcellularLocation>
</comment>
<dbReference type="GO" id="GO:0007169">
    <property type="term" value="P:cell surface receptor protein tyrosine kinase signaling pathway"/>
    <property type="evidence" value="ECO:0007669"/>
    <property type="project" value="TreeGrafter"/>
</dbReference>
<dbReference type="GO" id="GO:0005524">
    <property type="term" value="F:ATP binding"/>
    <property type="evidence" value="ECO:0007669"/>
    <property type="project" value="InterPro"/>
</dbReference>
<organism evidence="8 9">
    <name type="scientific">Stylophora pistillata</name>
    <name type="common">Smooth cauliflower coral</name>
    <dbReference type="NCBI Taxonomy" id="50429"/>
    <lineage>
        <taxon>Eukaryota</taxon>
        <taxon>Metazoa</taxon>
        <taxon>Cnidaria</taxon>
        <taxon>Anthozoa</taxon>
        <taxon>Hexacorallia</taxon>
        <taxon>Scleractinia</taxon>
        <taxon>Astrocoeniina</taxon>
        <taxon>Pocilloporidae</taxon>
        <taxon>Stylophora</taxon>
    </lineage>
</organism>
<evidence type="ECO:0000256" key="1">
    <source>
        <dbReference type="ARBA" id="ARBA00004167"/>
    </source>
</evidence>
<dbReference type="AlphaFoldDB" id="A0A2B4RFI0"/>
<dbReference type="InterPro" id="IPR036179">
    <property type="entry name" value="Ig-like_dom_sf"/>
</dbReference>
<dbReference type="InterPro" id="IPR000719">
    <property type="entry name" value="Prot_kinase_dom"/>
</dbReference>
<dbReference type="SMART" id="SM00219">
    <property type="entry name" value="TyrKc"/>
    <property type="match status" value="1"/>
</dbReference>
<keyword evidence="8" id="KW-0675">Receptor</keyword>
<dbReference type="PANTHER" id="PTHR24416:SF617">
    <property type="entry name" value="RET ONCOGENE, ISOFORM A"/>
    <property type="match status" value="1"/>
</dbReference>
<reference evidence="9" key="1">
    <citation type="journal article" date="2017" name="bioRxiv">
        <title>Comparative analysis of the genomes of Stylophora pistillata and Acropora digitifera provides evidence for extensive differences between species of corals.</title>
        <authorList>
            <person name="Voolstra C.R."/>
            <person name="Li Y."/>
            <person name="Liew Y.J."/>
            <person name="Baumgarten S."/>
            <person name="Zoccola D."/>
            <person name="Flot J.-F."/>
            <person name="Tambutte S."/>
            <person name="Allemand D."/>
            <person name="Aranda M."/>
        </authorList>
    </citation>
    <scope>NUCLEOTIDE SEQUENCE [LARGE SCALE GENOMIC DNA]</scope>
</reference>
<dbReference type="InterPro" id="IPR050122">
    <property type="entry name" value="RTK"/>
</dbReference>
<sequence length="458" mass="51347">MISQPNKTVVSFIGSNQTFSWNFKLTEEEKSKKVEVVFASWNKKYDYITGDHWVTYVRESNGSESVVKDKEALIARRLKWVGDLARGFVAYQLLNVQQQDTSDYGIRFRVSGSSRSVEDGFTLSAQVPTPPPTKSPDKPRILKRRKQVTLELTGGNSTTLECTADPFPIFTWHTNSTTLECTADPFPIFTWHTKGGDIKQGFSTTSNSSYLAVTPINDSDVKNYMYKCVATNRLGFDSVTFTLIEKGITKVTGSHDKPEPVSSKDVSAGGKETLTMYLSITAGVASLGLQVIRNEPVLYGACNLPSTGDPEWEIPRARLNVEKDASGKEKKDLLSEMSFLKHLDPHPHVIRLYGCVTTEVSGQKDRSDMNIIDRDLAARNVLVGDEDDCKITDFGMARDVWEEDIYVRTHEGRLPIKWTAPEALFGSGAYTTQSDVSVCFVHKHTRKYHQNRTIVRFL</sequence>
<evidence type="ECO:0000256" key="4">
    <source>
        <dbReference type="ARBA" id="ARBA00023136"/>
    </source>
</evidence>
<dbReference type="Gene3D" id="2.60.40.10">
    <property type="entry name" value="Immunoglobulins"/>
    <property type="match status" value="1"/>
</dbReference>
<dbReference type="Pfam" id="PF07714">
    <property type="entry name" value="PK_Tyr_Ser-Thr"/>
    <property type="match status" value="1"/>
</dbReference>
<dbReference type="PROSITE" id="PS50011">
    <property type="entry name" value="PROTEIN_KINASE_DOM"/>
    <property type="match status" value="1"/>
</dbReference>
<dbReference type="PANTHER" id="PTHR24416">
    <property type="entry name" value="TYROSINE-PROTEIN KINASE RECEPTOR"/>
    <property type="match status" value="1"/>
</dbReference>
<feature type="domain" description="Ig-like" evidence="7">
    <location>
        <begin position="139"/>
        <end position="249"/>
    </location>
</feature>
<dbReference type="EMBL" id="LSMT01000694">
    <property type="protein sequence ID" value="PFX15035.1"/>
    <property type="molecule type" value="Genomic_DNA"/>
</dbReference>
<evidence type="ECO:0000313" key="9">
    <source>
        <dbReference type="Proteomes" id="UP000225706"/>
    </source>
</evidence>
<dbReference type="InterPro" id="IPR013783">
    <property type="entry name" value="Ig-like_fold"/>
</dbReference>
<feature type="domain" description="Protein kinase" evidence="6">
    <location>
        <begin position="199"/>
        <end position="458"/>
    </location>
</feature>
<keyword evidence="3" id="KW-1133">Transmembrane helix</keyword>
<proteinExistence type="predicted"/>
<dbReference type="GO" id="GO:0004714">
    <property type="term" value="F:transmembrane receptor protein tyrosine kinase activity"/>
    <property type="evidence" value="ECO:0007669"/>
    <property type="project" value="TreeGrafter"/>
</dbReference>
<accession>A0A2B4RFI0</accession>
<dbReference type="STRING" id="50429.A0A2B4RFI0"/>
<dbReference type="Gene3D" id="3.30.200.20">
    <property type="entry name" value="Phosphorylase Kinase, domain 1"/>
    <property type="match status" value="1"/>
</dbReference>
<dbReference type="GO" id="GO:0005886">
    <property type="term" value="C:plasma membrane"/>
    <property type="evidence" value="ECO:0007669"/>
    <property type="project" value="TreeGrafter"/>
</dbReference>
<dbReference type="SUPFAM" id="SSF48726">
    <property type="entry name" value="Immunoglobulin"/>
    <property type="match status" value="1"/>
</dbReference>
<comment type="caution">
    <text evidence="8">The sequence shown here is derived from an EMBL/GenBank/DDBJ whole genome shotgun (WGS) entry which is preliminary data.</text>
</comment>
<dbReference type="OrthoDB" id="5982051at2759"/>
<dbReference type="Gene3D" id="1.10.510.10">
    <property type="entry name" value="Transferase(Phosphotransferase) domain 1"/>
    <property type="match status" value="1"/>
</dbReference>
<keyword evidence="4" id="KW-0472">Membrane</keyword>
<evidence type="ECO:0000259" key="7">
    <source>
        <dbReference type="PROSITE" id="PS50835"/>
    </source>
</evidence>
<evidence type="ECO:0000313" key="8">
    <source>
        <dbReference type="EMBL" id="PFX15035.1"/>
    </source>
</evidence>
<name>A0A2B4RFI0_STYPI</name>
<protein>
    <submittedName>
        <fullName evidence="8">Fibroblast growth factor receptor</fullName>
    </submittedName>
</protein>
<evidence type="ECO:0000259" key="6">
    <source>
        <dbReference type="PROSITE" id="PS50011"/>
    </source>
</evidence>
<keyword evidence="5" id="KW-0325">Glycoprotein</keyword>
<dbReference type="InterPro" id="IPR007110">
    <property type="entry name" value="Ig-like_dom"/>
</dbReference>
<evidence type="ECO:0000256" key="5">
    <source>
        <dbReference type="ARBA" id="ARBA00023180"/>
    </source>
</evidence>
<dbReference type="Proteomes" id="UP000225706">
    <property type="component" value="Unassembled WGS sequence"/>
</dbReference>
<dbReference type="InterPro" id="IPR001245">
    <property type="entry name" value="Ser-Thr/Tyr_kinase_cat_dom"/>
</dbReference>
<dbReference type="InterPro" id="IPR020635">
    <property type="entry name" value="Tyr_kinase_cat_dom"/>
</dbReference>
<dbReference type="PROSITE" id="PS50835">
    <property type="entry name" value="IG_LIKE"/>
    <property type="match status" value="1"/>
</dbReference>
<evidence type="ECO:0000256" key="2">
    <source>
        <dbReference type="ARBA" id="ARBA00022692"/>
    </source>
</evidence>
<dbReference type="InterPro" id="IPR011009">
    <property type="entry name" value="Kinase-like_dom_sf"/>
</dbReference>
<keyword evidence="9" id="KW-1185">Reference proteome</keyword>
<dbReference type="GO" id="GO:0043235">
    <property type="term" value="C:receptor complex"/>
    <property type="evidence" value="ECO:0007669"/>
    <property type="project" value="TreeGrafter"/>
</dbReference>
<dbReference type="SUPFAM" id="SSF56112">
    <property type="entry name" value="Protein kinase-like (PK-like)"/>
    <property type="match status" value="1"/>
</dbReference>
<evidence type="ECO:0000256" key="3">
    <source>
        <dbReference type="ARBA" id="ARBA00022989"/>
    </source>
</evidence>
<keyword evidence="2" id="KW-0812">Transmembrane</keyword>